<dbReference type="AlphaFoldDB" id="A0A8D7FMP0"/>
<organism evidence="1">
    <name type="scientific">Musa acuminata subsp. malaccensis</name>
    <name type="common">Wild banana</name>
    <name type="synonym">Musa malaccensis</name>
    <dbReference type="NCBI Taxonomy" id="214687"/>
    <lineage>
        <taxon>Eukaryota</taxon>
        <taxon>Viridiplantae</taxon>
        <taxon>Streptophyta</taxon>
        <taxon>Embryophyta</taxon>
        <taxon>Tracheophyta</taxon>
        <taxon>Spermatophyta</taxon>
        <taxon>Magnoliopsida</taxon>
        <taxon>Liliopsida</taxon>
        <taxon>Zingiberales</taxon>
        <taxon>Musaceae</taxon>
        <taxon>Musa</taxon>
    </lineage>
</organism>
<dbReference type="EMBL" id="HG996466">
    <property type="protein sequence ID" value="CAG1859528.1"/>
    <property type="molecule type" value="Genomic_DNA"/>
</dbReference>
<gene>
    <name evidence="1" type="ORF">GSMUA_298230.1</name>
</gene>
<name>A0A8D7FMP0_MUSAM</name>
<reference evidence="1" key="1">
    <citation type="submission" date="2021-03" db="EMBL/GenBank/DDBJ databases">
        <authorList>
            <consortium name="Genoscope - CEA"/>
            <person name="William W."/>
        </authorList>
    </citation>
    <scope>NUCLEOTIDE SEQUENCE</scope>
    <source>
        <strain evidence="1">Doubled-haploid Pahang</strain>
    </source>
</reference>
<evidence type="ECO:0000313" key="1">
    <source>
        <dbReference type="EMBL" id="CAG1859528.1"/>
    </source>
</evidence>
<accession>A0A8D7FMP0</accession>
<sequence length="35" mass="4112">MKRSSNQNEQIRMTNWLTKTTSSSSFCILIFFHCA</sequence>
<protein>
    <submittedName>
        <fullName evidence="1">(wild Malaysian banana) hypothetical protein</fullName>
    </submittedName>
</protein>
<proteinExistence type="predicted"/>